<dbReference type="AlphaFoldDB" id="A0A417YYZ4"/>
<proteinExistence type="predicted"/>
<dbReference type="PROSITE" id="PS51257">
    <property type="entry name" value="PROKAR_LIPOPROTEIN"/>
    <property type="match status" value="1"/>
</dbReference>
<organism evidence="2 3">
    <name type="scientific">Neobacillus notoginsengisoli</name>
    <dbReference type="NCBI Taxonomy" id="1578198"/>
    <lineage>
        <taxon>Bacteria</taxon>
        <taxon>Bacillati</taxon>
        <taxon>Bacillota</taxon>
        <taxon>Bacilli</taxon>
        <taxon>Bacillales</taxon>
        <taxon>Bacillaceae</taxon>
        <taxon>Neobacillus</taxon>
    </lineage>
</organism>
<reference evidence="2 3" key="1">
    <citation type="journal article" date="2017" name="Int. J. Syst. Evol. Microbiol.">
        <title>Bacillus notoginsengisoli sp. nov., a novel bacterium isolated from the rhizosphere of Panax notoginseng.</title>
        <authorList>
            <person name="Zhang M.Y."/>
            <person name="Cheng J."/>
            <person name="Cai Y."/>
            <person name="Zhang T.Y."/>
            <person name="Wu Y.Y."/>
            <person name="Manikprabhu D."/>
            <person name="Li W.J."/>
            <person name="Zhang Y.X."/>
        </authorList>
    </citation>
    <scope>NUCLEOTIDE SEQUENCE [LARGE SCALE GENOMIC DNA]</scope>
    <source>
        <strain evidence="2 3">JCM 30743</strain>
    </source>
</reference>
<feature type="signal peptide" evidence="1">
    <location>
        <begin position="1"/>
        <end position="30"/>
    </location>
</feature>
<dbReference type="RefSeq" id="WP_118919433.1">
    <property type="nucleotide sequence ID" value="NZ_QWEG01000002.1"/>
</dbReference>
<dbReference type="OrthoDB" id="2941217at2"/>
<keyword evidence="1" id="KW-0732">Signal</keyword>
<accession>A0A417YYZ4</accession>
<sequence>MGRILKMAAALLGIVSLVGLLGCQSSQATAKQVEEKLEEKYGEKFEVLALGNRWGTKDNDTVTTNVKAIKNNVIFETVMYKNGELKYDTYLVRKIGTDVGNVVQEKLKQEGIESKSKLFAMGGEDLVVKTAEMDLMEYIQTHSPEKFVGIMVVEDNGHAAPAKIAKAFKTAYSELNETTLQADFLIVSSEDYNDAVEVFHKNADVSEDWLEKFDIISKFYIYLDKDGNESDNEEILKNL</sequence>
<feature type="chain" id="PRO_5038772538" evidence="1">
    <location>
        <begin position="31"/>
        <end position="239"/>
    </location>
</feature>
<dbReference type="Proteomes" id="UP000284416">
    <property type="component" value="Unassembled WGS sequence"/>
</dbReference>
<evidence type="ECO:0000256" key="1">
    <source>
        <dbReference type="SAM" id="SignalP"/>
    </source>
</evidence>
<comment type="caution">
    <text evidence="2">The sequence shown here is derived from an EMBL/GenBank/DDBJ whole genome shotgun (WGS) entry which is preliminary data.</text>
</comment>
<keyword evidence="3" id="KW-1185">Reference proteome</keyword>
<name>A0A417YYZ4_9BACI</name>
<protein>
    <submittedName>
        <fullName evidence="2">Uncharacterized protein</fullName>
    </submittedName>
</protein>
<dbReference type="EMBL" id="QWEG01000002">
    <property type="protein sequence ID" value="RHW42737.1"/>
    <property type="molecule type" value="Genomic_DNA"/>
</dbReference>
<evidence type="ECO:0000313" key="2">
    <source>
        <dbReference type="EMBL" id="RHW42737.1"/>
    </source>
</evidence>
<gene>
    <name evidence="2" type="ORF">D1B31_03895</name>
</gene>
<evidence type="ECO:0000313" key="3">
    <source>
        <dbReference type="Proteomes" id="UP000284416"/>
    </source>
</evidence>